<dbReference type="AlphaFoldDB" id="A0A816KJK3"/>
<reference evidence="2" key="1">
    <citation type="submission" date="2021-02" db="EMBL/GenBank/DDBJ databases">
        <authorList>
            <person name="Nowell W R."/>
        </authorList>
    </citation>
    <scope>NUCLEOTIDE SEQUENCE</scope>
</reference>
<proteinExistence type="predicted"/>
<dbReference type="EMBL" id="CAJNRE010000139">
    <property type="protein sequence ID" value="CAF1921340.1"/>
    <property type="molecule type" value="Genomic_DNA"/>
</dbReference>
<name>A0A816KJK3_9BILA</name>
<organism evidence="2 3">
    <name type="scientific">Rotaria magnacalcarata</name>
    <dbReference type="NCBI Taxonomy" id="392030"/>
    <lineage>
        <taxon>Eukaryota</taxon>
        <taxon>Metazoa</taxon>
        <taxon>Spiralia</taxon>
        <taxon>Gnathifera</taxon>
        <taxon>Rotifera</taxon>
        <taxon>Eurotatoria</taxon>
        <taxon>Bdelloidea</taxon>
        <taxon>Philodinida</taxon>
        <taxon>Philodinidae</taxon>
        <taxon>Rotaria</taxon>
    </lineage>
</organism>
<evidence type="ECO:0000313" key="3">
    <source>
        <dbReference type="Proteomes" id="UP000663824"/>
    </source>
</evidence>
<gene>
    <name evidence="2" type="ORF">MBJ925_LOCUS2119</name>
</gene>
<evidence type="ECO:0000256" key="1">
    <source>
        <dbReference type="SAM" id="MobiDB-lite"/>
    </source>
</evidence>
<feature type="region of interest" description="Disordered" evidence="1">
    <location>
        <begin position="39"/>
        <end position="73"/>
    </location>
</feature>
<accession>A0A816KJK3</accession>
<protein>
    <submittedName>
        <fullName evidence="2">Uncharacterized protein</fullName>
    </submittedName>
</protein>
<sequence length="251" mass="28809">MIPNSTPLPNLTTFFNGFSNEELHQIGLALIQQSQHSVQLQQPIHHPETTPVTSTARRPASDSFDNSDGNRQRMKKRLRINDHPPRNEQVEQHHLPTLVPPHHHQHSFNMNVLKRAVSSNLPCFFIIFDASVEPKNIPSSIQVAIMLKKLFVDNQISIKELSMCVQAGERRFKFAVDINQDIARQQILKTIPAAVGFSSIVYHHRQRATYDIRFTIRSLEQYQTALELGRLSIGQHYLPLTTFLTGYRLTY</sequence>
<dbReference type="Proteomes" id="UP000663824">
    <property type="component" value="Unassembled WGS sequence"/>
</dbReference>
<evidence type="ECO:0000313" key="2">
    <source>
        <dbReference type="EMBL" id="CAF1921340.1"/>
    </source>
</evidence>
<comment type="caution">
    <text evidence="2">The sequence shown here is derived from an EMBL/GenBank/DDBJ whole genome shotgun (WGS) entry which is preliminary data.</text>
</comment>